<dbReference type="Pfam" id="PF17064">
    <property type="entry name" value="QVR"/>
    <property type="match status" value="1"/>
</dbReference>
<keyword evidence="2" id="KW-0325">Glycoprotein</keyword>
<dbReference type="EMBL" id="CAJOBA010000939">
    <property type="protein sequence ID" value="CAF3566314.1"/>
    <property type="molecule type" value="Genomic_DNA"/>
</dbReference>
<dbReference type="EMBL" id="CAJOBC010000014">
    <property type="protein sequence ID" value="CAF3518293.1"/>
    <property type="molecule type" value="Genomic_DNA"/>
</dbReference>
<evidence type="ECO:0008006" key="10">
    <source>
        <dbReference type="Google" id="ProtNLM"/>
    </source>
</evidence>
<keyword evidence="3" id="KW-0472">Membrane</keyword>
<protein>
    <recommendedName>
        <fullName evidence="10">Protein sleepless</fullName>
    </recommendedName>
</protein>
<evidence type="ECO:0000256" key="4">
    <source>
        <dbReference type="SAM" id="SignalP"/>
    </source>
</evidence>
<proteinExistence type="predicted"/>
<dbReference type="GO" id="GO:0030431">
    <property type="term" value="P:sleep"/>
    <property type="evidence" value="ECO:0007669"/>
    <property type="project" value="InterPro"/>
</dbReference>
<comment type="caution">
    <text evidence="5">The sequence shown here is derived from an EMBL/GenBank/DDBJ whole genome shotgun (WGS) entry which is preliminary data.</text>
</comment>
<evidence type="ECO:0000256" key="3">
    <source>
        <dbReference type="SAM" id="Phobius"/>
    </source>
</evidence>
<evidence type="ECO:0000313" key="7">
    <source>
        <dbReference type="EMBL" id="CAF3518293.1"/>
    </source>
</evidence>
<dbReference type="CDD" id="cd00117">
    <property type="entry name" value="TFP"/>
    <property type="match status" value="1"/>
</dbReference>
<evidence type="ECO:0000313" key="5">
    <source>
        <dbReference type="EMBL" id="CAF0740084.1"/>
    </source>
</evidence>
<dbReference type="InterPro" id="IPR031424">
    <property type="entry name" value="QVR-like"/>
</dbReference>
<dbReference type="SUPFAM" id="SSF57302">
    <property type="entry name" value="Snake toxin-like"/>
    <property type="match status" value="1"/>
</dbReference>
<evidence type="ECO:0000313" key="8">
    <source>
        <dbReference type="EMBL" id="CAF3566314.1"/>
    </source>
</evidence>
<dbReference type="GO" id="GO:0032222">
    <property type="term" value="P:regulation of synaptic transmission, cholinergic"/>
    <property type="evidence" value="ECO:0007669"/>
    <property type="project" value="InterPro"/>
</dbReference>
<dbReference type="InterPro" id="IPR045860">
    <property type="entry name" value="Snake_toxin-like_sf"/>
</dbReference>
<feature type="transmembrane region" description="Helical" evidence="3">
    <location>
        <begin position="120"/>
        <end position="137"/>
    </location>
</feature>
<keyword evidence="1 4" id="KW-0732">Signal</keyword>
<dbReference type="EMBL" id="CAJNOQ010000014">
    <property type="protein sequence ID" value="CAF0740084.1"/>
    <property type="molecule type" value="Genomic_DNA"/>
</dbReference>
<name>A0A813NWX1_9BILA</name>
<keyword evidence="3" id="KW-0812">Transmembrane</keyword>
<dbReference type="AlphaFoldDB" id="A0A813NWX1"/>
<organism evidence="5 9">
    <name type="scientific">Didymodactylos carnosus</name>
    <dbReference type="NCBI Taxonomy" id="1234261"/>
    <lineage>
        <taxon>Eukaryota</taxon>
        <taxon>Metazoa</taxon>
        <taxon>Spiralia</taxon>
        <taxon>Gnathifera</taxon>
        <taxon>Rotifera</taxon>
        <taxon>Eurotatoria</taxon>
        <taxon>Bdelloidea</taxon>
        <taxon>Philodinida</taxon>
        <taxon>Philodinidae</taxon>
        <taxon>Didymodactylos</taxon>
    </lineage>
</organism>
<evidence type="ECO:0000256" key="1">
    <source>
        <dbReference type="ARBA" id="ARBA00022729"/>
    </source>
</evidence>
<dbReference type="Proteomes" id="UP000663829">
    <property type="component" value="Unassembled WGS sequence"/>
</dbReference>
<dbReference type="EMBL" id="CAJNOK010000939">
    <property type="protein sequence ID" value="CAF0784266.1"/>
    <property type="molecule type" value="Genomic_DNA"/>
</dbReference>
<dbReference type="PANTHER" id="PTHR33562">
    <property type="entry name" value="ATILLA, ISOFORM B-RELATED-RELATED"/>
    <property type="match status" value="1"/>
</dbReference>
<dbReference type="OrthoDB" id="6420171at2759"/>
<keyword evidence="9" id="KW-1185">Reference proteome</keyword>
<dbReference type="PANTHER" id="PTHR33562:SF2">
    <property type="entry name" value="PROTEIN QUIVER"/>
    <property type="match status" value="1"/>
</dbReference>
<gene>
    <name evidence="5" type="ORF">GPM918_LOCUS211</name>
    <name evidence="6" type="ORF">OVA965_LOCUS3781</name>
    <name evidence="7" type="ORF">SRO942_LOCUS212</name>
    <name evidence="8" type="ORF">TMI583_LOCUS3779</name>
</gene>
<evidence type="ECO:0000256" key="2">
    <source>
        <dbReference type="ARBA" id="ARBA00023180"/>
    </source>
</evidence>
<feature type="signal peptide" evidence="4">
    <location>
        <begin position="1"/>
        <end position="24"/>
    </location>
</feature>
<evidence type="ECO:0000313" key="9">
    <source>
        <dbReference type="Proteomes" id="UP000663829"/>
    </source>
</evidence>
<sequence length="138" mass="14969">MKYLYGVLMIVIVLLCVLVSSVNSAESLECYECNSNENEACSNGDAASLSPFKATCAQEKPYCRKIVQTVQKKTSIVRACGSGLGNRACYKTAGQNSANVCSCNSNLCNHAGIDLKQNRILTFISSIIFILVTMLLLR</sequence>
<dbReference type="Proteomes" id="UP000682733">
    <property type="component" value="Unassembled WGS sequence"/>
</dbReference>
<accession>A0A813NWX1</accession>
<dbReference type="Proteomes" id="UP000677228">
    <property type="component" value="Unassembled WGS sequence"/>
</dbReference>
<feature type="chain" id="PRO_5036222491" description="Protein sleepless" evidence="4">
    <location>
        <begin position="25"/>
        <end position="138"/>
    </location>
</feature>
<dbReference type="InterPro" id="IPR050975">
    <property type="entry name" value="Sleep_regulator"/>
</dbReference>
<evidence type="ECO:0000313" key="6">
    <source>
        <dbReference type="EMBL" id="CAF0784266.1"/>
    </source>
</evidence>
<keyword evidence="3" id="KW-1133">Transmembrane helix</keyword>
<reference evidence="5" key="1">
    <citation type="submission" date="2021-02" db="EMBL/GenBank/DDBJ databases">
        <authorList>
            <person name="Nowell W R."/>
        </authorList>
    </citation>
    <scope>NUCLEOTIDE SEQUENCE</scope>
</reference>
<dbReference type="Proteomes" id="UP000681722">
    <property type="component" value="Unassembled WGS sequence"/>
</dbReference>